<evidence type="ECO:0000256" key="1">
    <source>
        <dbReference type="SAM" id="Phobius"/>
    </source>
</evidence>
<keyword evidence="2" id="KW-0496">Mitochondrion</keyword>
<name>A0A5A8D0X4_CAFRO</name>
<dbReference type="AlphaFoldDB" id="A0A5A8D0X4"/>
<feature type="transmembrane region" description="Helical" evidence="1">
    <location>
        <begin position="12"/>
        <end position="35"/>
    </location>
</feature>
<reference evidence="2" key="1">
    <citation type="submission" date="2019-07" db="EMBL/GenBank/DDBJ databases">
        <title>Genomes of Cafeteria roenbergensis.</title>
        <authorList>
            <person name="Fischer M.G."/>
            <person name="Hackl T."/>
            <person name="Roman M."/>
        </authorList>
    </citation>
    <scope>NUCLEOTIDE SEQUENCE [LARGE SCALE GENOMIC DNA]</scope>
    <source>
        <strain evidence="2">E4-10P</strain>
    </source>
</reference>
<dbReference type="EMBL" id="VLTO01000218">
    <property type="protein sequence ID" value="KAA0158020.1"/>
    <property type="molecule type" value="Genomic_DNA"/>
</dbReference>
<dbReference type="SUPFAM" id="SSF81442">
    <property type="entry name" value="Cytochrome c oxidase subunit I-like"/>
    <property type="match status" value="1"/>
</dbReference>
<dbReference type="Gene3D" id="1.20.210.10">
    <property type="entry name" value="Cytochrome c oxidase-like, subunit I domain"/>
    <property type="match status" value="1"/>
</dbReference>
<protein>
    <submittedName>
        <fullName evidence="2">Cytochrome c oxidase subunit 1</fullName>
    </submittedName>
</protein>
<keyword evidence="1" id="KW-0812">Transmembrane</keyword>
<accession>A0A5A8D0X4</accession>
<dbReference type="OrthoDB" id="1869469at2759"/>
<dbReference type="Proteomes" id="UP000322899">
    <property type="component" value="Mitochondrion MT"/>
</dbReference>
<keyword evidence="1" id="KW-1133">Transmembrane helix</keyword>
<evidence type="ECO:0000313" key="2">
    <source>
        <dbReference type="EMBL" id="KAA0158020.1"/>
    </source>
</evidence>
<organism evidence="2">
    <name type="scientific">Cafeteria roenbergensis</name>
    <name type="common">Marine flagellate</name>
    <dbReference type="NCBI Taxonomy" id="33653"/>
    <lineage>
        <taxon>Eukaryota</taxon>
        <taxon>Sar</taxon>
        <taxon>Stramenopiles</taxon>
        <taxon>Bigyra</taxon>
        <taxon>Opalozoa</taxon>
        <taxon>Bicosoecida</taxon>
        <taxon>Cafeteriaceae</taxon>
        <taxon>Cafeteria</taxon>
    </lineage>
</organism>
<dbReference type="InterPro" id="IPR036927">
    <property type="entry name" value="Cyt_c_oxase-like_su1_sf"/>
</dbReference>
<comment type="caution">
    <text evidence="2">The sequence shown here is derived from an EMBL/GenBank/DDBJ whole genome shotgun (WGS) entry which is preliminary data.</text>
</comment>
<sequence>MPRRIPDYPDAYAGWNFIASVGSYISIIAFLLFFVQTYLVFFSKPEDQAFGIEEAKKNASVEKILV</sequence>
<keyword evidence="1" id="KW-0472">Membrane</keyword>
<proteinExistence type="predicted"/>
<geneLocation type="mitochondrion" evidence="2"/>
<gene>
    <name evidence="2" type="primary">COI_2</name>
    <name evidence="2" type="ORF">FNF27_10008</name>
</gene>